<keyword evidence="3" id="KW-1185">Reference proteome</keyword>
<evidence type="ECO:0000313" key="3">
    <source>
        <dbReference type="Proteomes" id="UP000748756"/>
    </source>
</evidence>
<reference evidence="2" key="1">
    <citation type="journal article" date="2020" name="Fungal Divers.">
        <title>Resolving the Mortierellaceae phylogeny through synthesis of multi-gene phylogenetics and phylogenomics.</title>
        <authorList>
            <person name="Vandepol N."/>
            <person name="Liber J."/>
            <person name="Desiro A."/>
            <person name="Na H."/>
            <person name="Kennedy M."/>
            <person name="Barry K."/>
            <person name="Grigoriev I.V."/>
            <person name="Miller A.N."/>
            <person name="O'Donnell K."/>
            <person name="Stajich J.E."/>
            <person name="Bonito G."/>
        </authorList>
    </citation>
    <scope>NUCLEOTIDE SEQUENCE</scope>
    <source>
        <strain evidence="2">NRRL 6426</strain>
    </source>
</reference>
<comment type="caution">
    <text evidence="2">The sequence shown here is derived from an EMBL/GenBank/DDBJ whole genome shotgun (WGS) entry which is preliminary data.</text>
</comment>
<feature type="region of interest" description="Disordered" evidence="1">
    <location>
        <begin position="19"/>
        <end position="49"/>
    </location>
</feature>
<name>A0A9P5S486_9FUNG</name>
<protein>
    <submittedName>
        <fullName evidence="2">Uncharacterized protein</fullName>
    </submittedName>
</protein>
<evidence type="ECO:0000256" key="1">
    <source>
        <dbReference type="SAM" id="MobiDB-lite"/>
    </source>
</evidence>
<sequence>MLMKDQRGIKLLTRSVFGLKHDDDDDDDDDGVDDSEEEEDEDNERTIETRLLRQEPMVHLTTHCPNLTDIVIPEVYLIKNVHCLAFEIAQRLCPKLISVKIHSAFKLSSSRLTGWILEAVPEQQVQRFHCLA</sequence>
<accession>A0A9P5S486</accession>
<organism evidence="2 3">
    <name type="scientific">Linnemannia schmuckeri</name>
    <dbReference type="NCBI Taxonomy" id="64567"/>
    <lineage>
        <taxon>Eukaryota</taxon>
        <taxon>Fungi</taxon>
        <taxon>Fungi incertae sedis</taxon>
        <taxon>Mucoromycota</taxon>
        <taxon>Mortierellomycotina</taxon>
        <taxon>Mortierellomycetes</taxon>
        <taxon>Mortierellales</taxon>
        <taxon>Mortierellaceae</taxon>
        <taxon>Linnemannia</taxon>
    </lineage>
</organism>
<dbReference type="Proteomes" id="UP000748756">
    <property type="component" value="Unassembled WGS sequence"/>
</dbReference>
<dbReference type="EMBL" id="JAAAUQ010000104">
    <property type="protein sequence ID" value="KAF9154667.1"/>
    <property type="molecule type" value="Genomic_DNA"/>
</dbReference>
<feature type="compositionally biased region" description="Acidic residues" evidence="1">
    <location>
        <begin position="23"/>
        <end position="43"/>
    </location>
</feature>
<gene>
    <name evidence="2" type="ORF">BG015_000269</name>
</gene>
<dbReference type="AlphaFoldDB" id="A0A9P5S486"/>
<proteinExistence type="predicted"/>
<evidence type="ECO:0000313" key="2">
    <source>
        <dbReference type="EMBL" id="KAF9154667.1"/>
    </source>
</evidence>